<dbReference type="EnsemblPlants" id="MELO3C009933.2.1">
    <property type="protein sequence ID" value="MELO3C009933.2.1"/>
    <property type="gene ID" value="MELO3C009933.2"/>
</dbReference>
<dbReference type="GO" id="GO:0046872">
    <property type="term" value="F:metal ion binding"/>
    <property type="evidence" value="ECO:0007669"/>
    <property type="project" value="UniProtKB-KW"/>
</dbReference>
<name>A0A1S3B8X6_CUCME</name>
<dbReference type="RefSeq" id="XP_008443484.1">
    <property type="nucleotide sequence ID" value="XM_008445262.2"/>
</dbReference>
<comment type="cofactor">
    <cofactor evidence="1">
        <name>Ca(2+)</name>
        <dbReference type="ChEBI" id="CHEBI:29108"/>
    </cofactor>
</comment>
<dbReference type="AlphaFoldDB" id="A0A1S3B8X6"/>
<keyword evidence="6 15" id="KW-0479">Metal-binding</keyword>
<dbReference type="KEGG" id="cmo:103487064"/>
<keyword evidence="9" id="KW-0276">Fatty acid metabolism</keyword>
<dbReference type="InParanoid" id="A0A1S3B8X6"/>
<evidence type="ECO:0000256" key="7">
    <source>
        <dbReference type="ARBA" id="ARBA00022767"/>
    </source>
</evidence>
<dbReference type="Gene3D" id="1.10.640.10">
    <property type="entry name" value="Haem peroxidase domain superfamily, animal type"/>
    <property type="match status" value="1"/>
</dbReference>
<evidence type="ECO:0000256" key="5">
    <source>
        <dbReference type="ARBA" id="ARBA00022617"/>
    </source>
</evidence>
<organism evidence="17 18">
    <name type="scientific">Cucumis melo</name>
    <name type="common">Muskmelon</name>
    <dbReference type="NCBI Taxonomy" id="3656"/>
    <lineage>
        <taxon>Eukaryota</taxon>
        <taxon>Viridiplantae</taxon>
        <taxon>Streptophyta</taxon>
        <taxon>Embryophyta</taxon>
        <taxon>Tracheophyta</taxon>
        <taxon>Spermatophyta</taxon>
        <taxon>Magnoliopsida</taxon>
        <taxon>eudicotyledons</taxon>
        <taxon>Gunneridae</taxon>
        <taxon>Pentapetalae</taxon>
        <taxon>rosids</taxon>
        <taxon>fabids</taxon>
        <taxon>Cucurbitales</taxon>
        <taxon>Cucurbitaceae</taxon>
        <taxon>Benincaseae</taxon>
        <taxon>Cucumis</taxon>
    </lineage>
</organism>
<evidence type="ECO:0000256" key="2">
    <source>
        <dbReference type="ARBA" id="ARBA00001970"/>
    </source>
</evidence>
<dbReference type="OrthoDB" id="823504at2759"/>
<dbReference type="GO" id="GO:0006633">
    <property type="term" value="P:fatty acid biosynthetic process"/>
    <property type="evidence" value="ECO:0007669"/>
    <property type="project" value="UniProtKB-KW"/>
</dbReference>
<dbReference type="GO" id="GO:0016702">
    <property type="term" value="F:oxidoreductase activity, acting on single donors with incorporation of molecular oxygen, incorporation of two atoms of oxygen"/>
    <property type="evidence" value="ECO:0007669"/>
    <property type="project" value="TreeGrafter"/>
</dbReference>
<keyword evidence="12 15" id="KW-0408">Iron</keyword>
<dbReference type="SMR" id="A0A1S3B8X6"/>
<evidence type="ECO:0000256" key="12">
    <source>
        <dbReference type="ARBA" id="ARBA00023004"/>
    </source>
</evidence>
<keyword evidence="10" id="KW-0223">Dioxygenase</keyword>
<evidence type="ECO:0000313" key="16">
    <source>
        <dbReference type="EnsemblPlants" id="MELO3C009933.2.1"/>
    </source>
</evidence>
<dbReference type="GO" id="GO:0006952">
    <property type="term" value="P:defense response"/>
    <property type="evidence" value="ECO:0007669"/>
    <property type="project" value="UniProtKB-KW"/>
</dbReference>
<keyword evidence="4" id="KW-0575">Peroxidase</keyword>
<accession>A0A1S3B8X6</accession>
<gene>
    <name evidence="18" type="primary">LOC103487064</name>
    <name evidence="16" type="synonym">103487064</name>
</gene>
<dbReference type="Pfam" id="PF03098">
    <property type="entry name" value="An_peroxidase"/>
    <property type="match status" value="1"/>
</dbReference>
<keyword evidence="3" id="KW-0444">Lipid biosynthesis</keyword>
<proteinExistence type="predicted"/>
<sequence>MLSQLLKPIKIVLRGELQKFVHKDFHEVVERMTVIDTFLFLIIHFVDKLGIWHKLPVILGLLYLAVRRHLHQEYNLFNVGRTPVGVRFNPVDYPYRTADGKYNDPFNEGAGAQGSFFGRNIHPVDQSKTLLKPDPMVVATKLLARRKLIDTGKQFNMIAASWIQFMIHDWIDHLEDTKQVELVAPSEVASECPLKSFKFFKTKQVSTGFFENKTGSINVRTPWWDGSVLYGSNAEKLGKVRTYKDGKLKIADDDLLLHDNDGVAISGDVRNSWAGVSTLQALFIKEHNAVCDALKKEDENLEDEDLYRYARLVTSAVIAKVHTIDWTVELLKMDTLLAGMRGNWYGLLGKKFKDTFGHVGGAILGGLVGLKKPDNHGVPYSLTEEFASVYRMHSLLPDDFYLRDVSVDPDHDKSPPLVEKVPMSDMIGHKGEVTSKKMGFTALLVSMGHQASGALELWNYPLWLRDLIAHDMDGKDRPDHVDLAALEVYRDRERRVARYNDFRRGLFLIPISKWEDLTDDEEAIEVLREVYGDDVEELDILVGLMAEKKIKGFAISETAFVIFLIMASRRLEADRFFTSHFNEETYTKKGLEWVNTTESLKDVIERHYPEISNKWMNSSSAFSVWDSPPNKPNPIPIYLRIPH</sequence>
<dbReference type="GeneID" id="103487064"/>
<keyword evidence="13" id="KW-0443">Lipid metabolism</keyword>
<dbReference type="PROSITE" id="PS50292">
    <property type="entry name" value="PEROXIDASE_3"/>
    <property type="match status" value="1"/>
</dbReference>
<reference evidence="18" key="2">
    <citation type="submission" date="2025-04" db="UniProtKB">
        <authorList>
            <consortium name="RefSeq"/>
        </authorList>
    </citation>
    <scope>IDENTIFICATION</scope>
</reference>
<dbReference type="InterPro" id="IPR037120">
    <property type="entry name" value="Haem_peroxidase_sf_animal"/>
</dbReference>
<evidence type="ECO:0000256" key="6">
    <source>
        <dbReference type="ARBA" id="ARBA00022723"/>
    </source>
</evidence>
<evidence type="ECO:0000256" key="14">
    <source>
        <dbReference type="ARBA" id="ARBA00023160"/>
    </source>
</evidence>
<keyword evidence="8" id="KW-0611">Plant defense</keyword>
<evidence type="ECO:0000256" key="9">
    <source>
        <dbReference type="ARBA" id="ARBA00022832"/>
    </source>
</evidence>
<dbReference type="eggNOG" id="KOG2408">
    <property type="taxonomic scope" value="Eukaryota"/>
</dbReference>
<keyword evidence="5 15" id="KW-0349">Heme</keyword>
<evidence type="ECO:0000256" key="11">
    <source>
        <dbReference type="ARBA" id="ARBA00023002"/>
    </source>
</evidence>
<evidence type="ECO:0000256" key="3">
    <source>
        <dbReference type="ARBA" id="ARBA00022516"/>
    </source>
</evidence>
<dbReference type="CDD" id="cd09818">
    <property type="entry name" value="PIOX_like"/>
    <property type="match status" value="1"/>
</dbReference>
<dbReference type="GO" id="GO:0004601">
    <property type="term" value="F:peroxidase activity"/>
    <property type="evidence" value="ECO:0007669"/>
    <property type="project" value="UniProtKB-KW"/>
</dbReference>
<evidence type="ECO:0000313" key="17">
    <source>
        <dbReference type="Proteomes" id="UP001652600"/>
    </source>
</evidence>
<dbReference type="GO" id="GO:0006979">
    <property type="term" value="P:response to oxidative stress"/>
    <property type="evidence" value="ECO:0007669"/>
    <property type="project" value="InterPro"/>
</dbReference>
<evidence type="ECO:0000256" key="13">
    <source>
        <dbReference type="ARBA" id="ARBA00023098"/>
    </source>
</evidence>
<evidence type="ECO:0000256" key="1">
    <source>
        <dbReference type="ARBA" id="ARBA00001913"/>
    </source>
</evidence>
<dbReference type="GO" id="GO:0020037">
    <property type="term" value="F:heme binding"/>
    <property type="evidence" value="ECO:0007669"/>
    <property type="project" value="InterPro"/>
</dbReference>
<dbReference type="InterPro" id="IPR050783">
    <property type="entry name" value="Oxylipin_biosynth_metab"/>
</dbReference>
<dbReference type="Gramene" id="MELO3C009933.2.1">
    <property type="protein sequence ID" value="MELO3C009933.2.1"/>
    <property type="gene ID" value="MELO3C009933.2"/>
</dbReference>
<evidence type="ECO:0000256" key="10">
    <source>
        <dbReference type="ARBA" id="ARBA00022964"/>
    </source>
</evidence>
<dbReference type="InterPro" id="IPR019791">
    <property type="entry name" value="Haem_peroxidase_animal"/>
</dbReference>
<evidence type="ECO:0000256" key="15">
    <source>
        <dbReference type="PIRSR" id="PIRSR619791-2"/>
    </source>
</evidence>
<evidence type="ECO:0000256" key="8">
    <source>
        <dbReference type="ARBA" id="ARBA00022821"/>
    </source>
</evidence>
<dbReference type="Proteomes" id="UP001652600">
    <property type="component" value="Chromosome 4"/>
</dbReference>
<dbReference type="InterPro" id="IPR010255">
    <property type="entry name" value="Haem_peroxidase_sf"/>
</dbReference>
<keyword evidence="7" id="KW-0925">Oxylipin biosynthesis</keyword>
<dbReference type="PANTHER" id="PTHR11903">
    <property type="entry name" value="PROSTAGLANDIN G/H SYNTHASE"/>
    <property type="match status" value="1"/>
</dbReference>
<feature type="binding site" description="axial binding residue" evidence="15">
    <location>
        <position position="393"/>
    </location>
    <ligand>
        <name>heme b</name>
        <dbReference type="ChEBI" id="CHEBI:60344"/>
    </ligand>
    <ligandPart>
        <name>Fe</name>
        <dbReference type="ChEBI" id="CHEBI:18248"/>
    </ligandPart>
</feature>
<dbReference type="InterPro" id="IPR034815">
    <property type="entry name" value="A_dioxygenase"/>
</dbReference>
<dbReference type="PANTHER" id="PTHR11903:SF11">
    <property type="entry name" value="ALPHA-DIOXYGENASE 1"/>
    <property type="match status" value="1"/>
</dbReference>
<reference evidence="16" key="1">
    <citation type="submission" date="2023-03" db="UniProtKB">
        <authorList>
            <consortium name="EnsemblPlants"/>
        </authorList>
    </citation>
    <scope>IDENTIFICATION</scope>
</reference>
<keyword evidence="17" id="KW-1185">Reference proteome</keyword>
<keyword evidence="14" id="KW-0275">Fatty acid biosynthesis</keyword>
<dbReference type="GO" id="GO:0031408">
    <property type="term" value="P:oxylipin biosynthetic process"/>
    <property type="evidence" value="ECO:0007669"/>
    <property type="project" value="UniProtKB-KW"/>
</dbReference>
<comment type="cofactor">
    <cofactor evidence="2">
        <name>heme b</name>
        <dbReference type="ChEBI" id="CHEBI:60344"/>
    </cofactor>
</comment>
<evidence type="ECO:0000256" key="4">
    <source>
        <dbReference type="ARBA" id="ARBA00022559"/>
    </source>
</evidence>
<dbReference type="SUPFAM" id="SSF48113">
    <property type="entry name" value="Heme-dependent peroxidases"/>
    <property type="match status" value="1"/>
</dbReference>
<protein>
    <submittedName>
        <fullName evidence="18">Alpha-dioxygenase 1</fullName>
    </submittedName>
</protein>
<keyword evidence="11" id="KW-0560">Oxidoreductase</keyword>
<evidence type="ECO:0000313" key="18">
    <source>
        <dbReference type="RefSeq" id="XP_008443484.1"/>
    </source>
</evidence>